<dbReference type="InterPro" id="IPR011006">
    <property type="entry name" value="CheY-like_superfamily"/>
</dbReference>
<keyword evidence="4" id="KW-0902">Two-component regulatory system</keyword>
<dbReference type="Gene3D" id="3.40.50.2300">
    <property type="match status" value="1"/>
</dbReference>
<name>A0A430J4R5_9BACL</name>
<dbReference type="SMART" id="SM00342">
    <property type="entry name" value="HTH_ARAC"/>
    <property type="match status" value="1"/>
</dbReference>
<evidence type="ECO:0000256" key="1">
    <source>
        <dbReference type="ARBA" id="ARBA00004496"/>
    </source>
</evidence>
<dbReference type="Gene3D" id="1.10.10.60">
    <property type="entry name" value="Homeodomain-like"/>
    <property type="match status" value="2"/>
</dbReference>
<dbReference type="PROSITE" id="PS50110">
    <property type="entry name" value="RESPONSE_REGULATORY"/>
    <property type="match status" value="1"/>
</dbReference>
<evidence type="ECO:0000256" key="8">
    <source>
        <dbReference type="PROSITE-ProRule" id="PRU00169"/>
    </source>
</evidence>
<evidence type="ECO:0000313" key="12">
    <source>
        <dbReference type="Proteomes" id="UP000276128"/>
    </source>
</evidence>
<dbReference type="PANTHER" id="PTHR42713">
    <property type="entry name" value="HISTIDINE KINASE-RELATED"/>
    <property type="match status" value="1"/>
</dbReference>
<keyword evidence="3 8" id="KW-0597">Phosphoprotein</keyword>
<dbReference type="InterPro" id="IPR018060">
    <property type="entry name" value="HTH_AraC"/>
</dbReference>
<dbReference type="OrthoDB" id="342399at2"/>
<dbReference type="GO" id="GO:0003700">
    <property type="term" value="F:DNA-binding transcription factor activity"/>
    <property type="evidence" value="ECO:0007669"/>
    <property type="project" value="InterPro"/>
</dbReference>
<dbReference type="GO" id="GO:0000160">
    <property type="term" value="P:phosphorelay signal transduction system"/>
    <property type="evidence" value="ECO:0007669"/>
    <property type="project" value="UniProtKB-KW"/>
</dbReference>
<dbReference type="CDD" id="cd17536">
    <property type="entry name" value="REC_YesN-like"/>
    <property type="match status" value="1"/>
</dbReference>
<dbReference type="SMART" id="SM00448">
    <property type="entry name" value="REC"/>
    <property type="match status" value="1"/>
</dbReference>
<dbReference type="PRINTS" id="PR00032">
    <property type="entry name" value="HTHARAC"/>
</dbReference>
<evidence type="ECO:0000256" key="7">
    <source>
        <dbReference type="ARBA" id="ARBA00023163"/>
    </source>
</evidence>
<evidence type="ECO:0000313" key="11">
    <source>
        <dbReference type="EMBL" id="RTE02369.1"/>
    </source>
</evidence>
<evidence type="ECO:0000256" key="3">
    <source>
        <dbReference type="ARBA" id="ARBA00022553"/>
    </source>
</evidence>
<proteinExistence type="predicted"/>
<keyword evidence="12" id="KW-1185">Reference proteome</keyword>
<evidence type="ECO:0000259" key="10">
    <source>
        <dbReference type="PROSITE" id="PS50110"/>
    </source>
</evidence>
<dbReference type="InterPro" id="IPR051552">
    <property type="entry name" value="HptR"/>
</dbReference>
<dbReference type="InterPro" id="IPR001789">
    <property type="entry name" value="Sig_transdc_resp-reg_receiver"/>
</dbReference>
<feature type="modified residue" description="4-aspartylphosphate" evidence="8">
    <location>
        <position position="56"/>
    </location>
</feature>
<evidence type="ECO:0000259" key="9">
    <source>
        <dbReference type="PROSITE" id="PS01124"/>
    </source>
</evidence>
<gene>
    <name evidence="11" type="ORF">EJQ19_29505</name>
</gene>
<comment type="caution">
    <text evidence="11">The sequence shown here is derived from an EMBL/GenBank/DDBJ whole genome shotgun (WGS) entry which is preliminary data.</text>
</comment>
<protein>
    <submittedName>
        <fullName evidence="11">Response regulator</fullName>
    </submittedName>
</protein>
<feature type="domain" description="Response regulatory" evidence="10">
    <location>
        <begin position="3"/>
        <end position="121"/>
    </location>
</feature>
<dbReference type="InterPro" id="IPR009057">
    <property type="entry name" value="Homeodomain-like_sf"/>
</dbReference>
<keyword evidence="6" id="KW-0238">DNA-binding</keyword>
<dbReference type="Pfam" id="PF12833">
    <property type="entry name" value="HTH_18"/>
    <property type="match status" value="1"/>
</dbReference>
<dbReference type="GO" id="GO:0005737">
    <property type="term" value="C:cytoplasm"/>
    <property type="evidence" value="ECO:0007669"/>
    <property type="project" value="UniProtKB-SubCell"/>
</dbReference>
<evidence type="ECO:0000256" key="5">
    <source>
        <dbReference type="ARBA" id="ARBA00023015"/>
    </source>
</evidence>
<feature type="domain" description="HTH araC/xylS-type" evidence="9">
    <location>
        <begin position="436"/>
        <end position="534"/>
    </location>
</feature>
<dbReference type="PROSITE" id="PS01124">
    <property type="entry name" value="HTH_ARAC_FAMILY_2"/>
    <property type="match status" value="1"/>
</dbReference>
<accession>A0A430J4R5</accession>
<dbReference type="RefSeq" id="WP_126144818.1">
    <property type="nucleotide sequence ID" value="NZ_RXHU01000118.1"/>
</dbReference>
<dbReference type="InterPro" id="IPR020449">
    <property type="entry name" value="Tscrpt_reg_AraC-type_HTH"/>
</dbReference>
<dbReference type="PANTHER" id="PTHR42713:SF3">
    <property type="entry name" value="TRANSCRIPTIONAL REGULATORY PROTEIN HPTR"/>
    <property type="match status" value="1"/>
</dbReference>
<keyword evidence="5" id="KW-0805">Transcription regulation</keyword>
<evidence type="ECO:0000256" key="2">
    <source>
        <dbReference type="ARBA" id="ARBA00022490"/>
    </source>
</evidence>
<comment type="subcellular location">
    <subcellularLocation>
        <location evidence="1">Cytoplasm</location>
    </subcellularLocation>
</comment>
<organism evidence="11 12">
    <name type="scientific">Paenibacillus whitsoniae</name>
    <dbReference type="NCBI Taxonomy" id="2496558"/>
    <lineage>
        <taxon>Bacteria</taxon>
        <taxon>Bacillati</taxon>
        <taxon>Bacillota</taxon>
        <taxon>Bacilli</taxon>
        <taxon>Bacillales</taxon>
        <taxon>Paenibacillaceae</taxon>
        <taxon>Paenibacillus</taxon>
    </lineage>
</organism>
<dbReference type="SUPFAM" id="SSF52172">
    <property type="entry name" value="CheY-like"/>
    <property type="match status" value="1"/>
</dbReference>
<dbReference type="AlphaFoldDB" id="A0A430J4R5"/>
<dbReference type="GO" id="GO:0043565">
    <property type="term" value="F:sequence-specific DNA binding"/>
    <property type="evidence" value="ECO:0007669"/>
    <property type="project" value="InterPro"/>
</dbReference>
<reference evidence="11 12" key="1">
    <citation type="submission" date="2018-12" db="EMBL/GenBank/DDBJ databases">
        <title>Bacillus ochoae sp. nov., Paenibacillus whitsoniae sp. nov., Paenibacillus spiritus sp. nov. Isolated from the Mars Exploration Rover during spacecraft assembly.</title>
        <authorList>
            <person name="Seuylemezian A."/>
            <person name="Vaishampayan P."/>
        </authorList>
    </citation>
    <scope>NUCLEOTIDE SEQUENCE [LARGE SCALE GENOMIC DNA]</scope>
    <source>
        <strain evidence="11 12">MER 54</strain>
    </source>
</reference>
<dbReference type="EMBL" id="RXHU01000118">
    <property type="protein sequence ID" value="RTE02369.1"/>
    <property type="molecule type" value="Genomic_DNA"/>
</dbReference>
<dbReference type="Pfam" id="PF00072">
    <property type="entry name" value="Response_reg"/>
    <property type="match status" value="1"/>
</dbReference>
<dbReference type="Proteomes" id="UP000276128">
    <property type="component" value="Unassembled WGS sequence"/>
</dbReference>
<keyword evidence="2" id="KW-0963">Cytoplasm</keyword>
<sequence length="540" mass="61251">MYRIMLVDDEIGVRNSIKAKIDWHAAGFTIAQEADNGLAAMQLLKEGPLPDVVITDVRMPQMDGITLVKACKEAYPELRVIVLSGYSDFEYMKAAIQYGVKDYLLKPVVRSELTALLGRLAEELEADRSRLLEQEREERTHTELLAVMREQLIWQLVKDEWFSASAMKERMTQLELGELAVDDVRAQFVTVEMRIPPGRLDDWSERKDLLYLAFQLMCRESAEKLAHVYPFHASSHPAMMHFLVLVADEAGHPRLMDDFVRRLRRDLQSYLRVACVIGVGESTTGLRQLKDGYASSLLAWSQGTTEGGGAQPGAQLLARTHAFSPEVERKLMQAIEGVDMAAFAKQLQGIFAAERGDTPMFVFTFLTLRIILLFHAIAKKFELGDASLQSYLWNCQLAVRDYSSREQVLELLLEMAQLVMDEVRKTRFSSGQQMLEAIRKYVDENYTYELSLASLAEMFHLNETYLSGLFKQSVGSTFSDYVTKLRLTKAAALLEEGELKLTDIATLVGYSSASYFSTAFKKWYGKGPKEYREERARGQV</sequence>
<keyword evidence="7" id="KW-0804">Transcription</keyword>
<evidence type="ECO:0000256" key="4">
    <source>
        <dbReference type="ARBA" id="ARBA00023012"/>
    </source>
</evidence>
<evidence type="ECO:0000256" key="6">
    <source>
        <dbReference type="ARBA" id="ARBA00023125"/>
    </source>
</evidence>
<dbReference type="SUPFAM" id="SSF46689">
    <property type="entry name" value="Homeodomain-like"/>
    <property type="match status" value="2"/>
</dbReference>